<accession>A0AAE6ZUN5</accession>
<name>A0AAE6ZUN5_9PSED</name>
<evidence type="ECO:0000313" key="3">
    <source>
        <dbReference type="Proteomes" id="UP000501367"/>
    </source>
</evidence>
<keyword evidence="1" id="KW-0472">Membrane</keyword>
<evidence type="ECO:0000256" key="1">
    <source>
        <dbReference type="SAM" id="Phobius"/>
    </source>
</evidence>
<dbReference type="Proteomes" id="UP000501367">
    <property type="component" value="Chromosome"/>
</dbReference>
<dbReference type="KEGG" id="pum:HGP31_11580"/>
<proteinExistence type="predicted"/>
<dbReference type="EMBL" id="CP051487">
    <property type="protein sequence ID" value="QJC78923.1"/>
    <property type="molecule type" value="Genomic_DNA"/>
</dbReference>
<sequence length="246" mass="27133">MRRSQLKLGVKILKLFQGNAEQLAGLFTSIYISAAIIIVSLRANEIFNLPLNELGDFLAGVFGPLAVLWLVLGYYQQGRELKISSQALVAQCVELSNSVSQQRQALEVSTGQMELAKAKHELEMLEIEESIRPRVDVAYVNSGISNSGEWLNFNFLIINAAAYGLRVCWSDGSAEYEVLTAGYVGAQAREKFQVNFPKNDVDVSFNITVSCKNVRGRPYAYQFTYDSSVGKGLVKAHEPSAPKLVS</sequence>
<dbReference type="GeneID" id="72194224"/>
<keyword evidence="1" id="KW-1133">Transmembrane helix</keyword>
<dbReference type="AlphaFoldDB" id="A0AAE6ZUN5"/>
<gene>
    <name evidence="2" type="ORF">HGP31_11580</name>
</gene>
<dbReference type="RefSeq" id="WP_168757748.1">
    <property type="nucleotide sequence ID" value="NZ_CP051487.1"/>
</dbReference>
<feature type="transmembrane region" description="Helical" evidence="1">
    <location>
        <begin position="20"/>
        <end position="41"/>
    </location>
</feature>
<evidence type="ECO:0000313" key="2">
    <source>
        <dbReference type="EMBL" id="QJC78923.1"/>
    </source>
</evidence>
<feature type="transmembrane region" description="Helical" evidence="1">
    <location>
        <begin position="57"/>
        <end position="75"/>
    </location>
</feature>
<keyword evidence="1" id="KW-0812">Transmembrane</keyword>
<organism evidence="2 3">
    <name type="scientific">Pseudomonas umsongensis</name>
    <dbReference type="NCBI Taxonomy" id="198618"/>
    <lineage>
        <taxon>Bacteria</taxon>
        <taxon>Pseudomonadati</taxon>
        <taxon>Pseudomonadota</taxon>
        <taxon>Gammaproteobacteria</taxon>
        <taxon>Pseudomonadales</taxon>
        <taxon>Pseudomonadaceae</taxon>
        <taxon>Pseudomonas</taxon>
    </lineage>
</organism>
<protein>
    <submittedName>
        <fullName evidence="2">Uncharacterized protein</fullName>
    </submittedName>
</protein>
<reference evidence="2 3" key="1">
    <citation type="submission" date="2020-04" db="EMBL/GenBank/DDBJ databases">
        <authorList>
            <person name="Yao Y."/>
            <person name="He Z."/>
        </authorList>
    </citation>
    <scope>NUCLEOTIDE SEQUENCE [LARGE SCALE GENOMIC DNA]</scope>
    <source>
        <strain evidence="2 3">CY-1</strain>
    </source>
</reference>